<dbReference type="SUPFAM" id="SSF53098">
    <property type="entry name" value="Ribonuclease H-like"/>
    <property type="match status" value="1"/>
</dbReference>
<dbReference type="EMBL" id="KV419468">
    <property type="protein sequence ID" value="KZS86796.1"/>
    <property type="molecule type" value="Genomic_DNA"/>
</dbReference>
<dbReference type="OrthoDB" id="3237158at2759"/>
<dbReference type="InterPro" id="IPR012337">
    <property type="entry name" value="RNaseH-like_sf"/>
</dbReference>
<evidence type="ECO:0000313" key="2">
    <source>
        <dbReference type="Proteomes" id="UP000076722"/>
    </source>
</evidence>
<protein>
    <submittedName>
        <fullName evidence="1">Uncharacterized protein</fullName>
    </submittedName>
</protein>
<feature type="non-terminal residue" evidence="1">
    <location>
        <position position="1"/>
    </location>
</feature>
<dbReference type="Proteomes" id="UP000076722">
    <property type="component" value="Unassembled WGS sequence"/>
</dbReference>
<evidence type="ECO:0000313" key="1">
    <source>
        <dbReference type="EMBL" id="KZS86796.1"/>
    </source>
</evidence>
<keyword evidence="2" id="KW-1185">Reference proteome</keyword>
<name>A0A164MKC3_9AGAM</name>
<dbReference type="AlphaFoldDB" id="A0A164MKC3"/>
<accession>A0A164MKC3</accession>
<proteinExistence type="predicted"/>
<sequence>FICTADIKFGTMTKLRQKGVIVKEIPWTAFTLTEADWQRVRELIFILQDADQVQQIFSYKYLPCLWRALPAFERLQTAWERKHRDSRFLIYREAIGDGLDKLNKYYCHFDKKPLFVLALVLHPYFKLEYIDEKWGGAEEQAKEIAKGYPDAVNWQAEARRVLHEHVSDSFQSTI</sequence>
<gene>
    <name evidence="1" type="ORF">SISNIDRAFT_420517</name>
</gene>
<organism evidence="1 2">
    <name type="scientific">Sistotremastrum niveocremeum HHB9708</name>
    <dbReference type="NCBI Taxonomy" id="1314777"/>
    <lineage>
        <taxon>Eukaryota</taxon>
        <taxon>Fungi</taxon>
        <taxon>Dikarya</taxon>
        <taxon>Basidiomycota</taxon>
        <taxon>Agaricomycotina</taxon>
        <taxon>Agaricomycetes</taxon>
        <taxon>Sistotremastrales</taxon>
        <taxon>Sistotremastraceae</taxon>
        <taxon>Sertulicium</taxon>
        <taxon>Sertulicium niveocremeum</taxon>
    </lineage>
</organism>
<reference evidence="1 2" key="1">
    <citation type="journal article" date="2016" name="Mol. Biol. Evol.">
        <title>Comparative Genomics of Early-Diverging Mushroom-Forming Fungi Provides Insights into the Origins of Lignocellulose Decay Capabilities.</title>
        <authorList>
            <person name="Nagy L.G."/>
            <person name="Riley R."/>
            <person name="Tritt A."/>
            <person name="Adam C."/>
            <person name="Daum C."/>
            <person name="Floudas D."/>
            <person name="Sun H."/>
            <person name="Yadav J.S."/>
            <person name="Pangilinan J."/>
            <person name="Larsson K.H."/>
            <person name="Matsuura K."/>
            <person name="Barry K."/>
            <person name="Labutti K."/>
            <person name="Kuo R."/>
            <person name="Ohm R.A."/>
            <person name="Bhattacharya S.S."/>
            <person name="Shirouzu T."/>
            <person name="Yoshinaga Y."/>
            <person name="Martin F.M."/>
            <person name="Grigoriev I.V."/>
            <person name="Hibbett D.S."/>
        </authorList>
    </citation>
    <scope>NUCLEOTIDE SEQUENCE [LARGE SCALE GENOMIC DNA]</scope>
    <source>
        <strain evidence="1 2">HHB9708</strain>
    </source>
</reference>